<gene>
    <name evidence="6" type="ORF">WG66_18228</name>
</gene>
<dbReference type="GO" id="GO:0016740">
    <property type="term" value="F:transferase activity"/>
    <property type="evidence" value="ECO:0007669"/>
    <property type="project" value="UniProtKB-ARBA"/>
</dbReference>
<evidence type="ECO:0000256" key="3">
    <source>
        <dbReference type="ARBA" id="ARBA00022989"/>
    </source>
</evidence>
<evidence type="ECO:0000313" key="7">
    <source>
        <dbReference type="Proteomes" id="UP000054988"/>
    </source>
</evidence>
<dbReference type="GO" id="GO:0016126">
    <property type="term" value="P:sterol biosynthetic process"/>
    <property type="evidence" value="ECO:0007669"/>
    <property type="project" value="InterPro"/>
</dbReference>
<comment type="subcellular location">
    <subcellularLocation>
        <location evidence="1">Membrane</location>
        <topology evidence="1">Multi-pass membrane protein</topology>
    </subcellularLocation>
</comment>
<name>A0A0W0EYR9_MONRR</name>
<evidence type="ECO:0008006" key="8">
    <source>
        <dbReference type="Google" id="ProtNLM"/>
    </source>
</evidence>
<feature type="transmembrane region" description="Helical" evidence="5">
    <location>
        <begin position="71"/>
        <end position="90"/>
    </location>
</feature>
<dbReference type="InterPro" id="IPR001171">
    <property type="entry name" value="ERG24_DHCR-like"/>
</dbReference>
<reference evidence="6 7" key="1">
    <citation type="submission" date="2015-12" db="EMBL/GenBank/DDBJ databases">
        <title>Draft genome sequence of Moniliophthora roreri, the causal agent of frosty pod rot of cacao.</title>
        <authorList>
            <person name="Aime M.C."/>
            <person name="Diaz-Valderrama J.R."/>
            <person name="Kijpornyongpan T."/>
            <person name="Phillips-Mora W."/>
        </authorList>
    </citation>
    <scope>NUCLEOTIDE SEQUENCE [LARGE SCALE GENOMIC DNA]</scope>
    <source>
        <strain evidence="6 7">MCA 2952</strain>
    </source>
</reference>
<accession>A0A0W0EYR9</accession>
<dbReference type="GO" id="GO:0016020">
    <property type="term" value="C:membrane"/>
    <property type="evidence" value="ECO:0007669"/>
    <property type="project" value="UniProtKB-SubCell"/>
</dbReference>
<evidence type="ECO:0000256" key="4">
    <source>
        <dbReference type="ARBA" id="ARBA00023136"/>
    </source>
</evidence>
<keyword evidence="4 5" id="KW-0472">Membrane</keyword>
<keyword evidence="3 5" id="KW-1133">Transmembrane helix</keyword>
<feature type="transmembrane region" description="Helical" evidence="5">
    <location>
        <begin position="174"/>
        <end position="191"/>
    </location>
</feature>
<evidence type="ECO:0000256" key="5">
    <source>
        <dbReference type="SAM" id="Phobius"/>
    </source>
</evidence>
<protein>
    <recommendedName>
        <fullName evidence="8">Protein-S-isoprenylcysteine O-methyltransferase</fullName>
    </recommendedName>
</protein>
<dbReference type="Pfam" id="PF01222">
    <property type="entry name" value="ERG4_ERG24"/>
    <property type="match status" value="1"/>
</dbReference>
<sequence length="260" mass="28915">MTPNLKFLQAVLKAILVLLSGIAFRISFTPPNGRSVPPPRPPLSEGFFALREWLLMSVLVARIFPIEMPLYYIAAINEALFILSTPIPFIKGVLPHLDILTNTDNTQLTPRFIGSALLSIAGGVSRIVCYRTLGDAFIYDCARVEAHAVATNPGITNGPMLITHGPYSIVRHPSYVACWMAVIGSGLVHLIDGSWIKESGILNTLIGKALVYSWLGAFGVTLVLLALRVEPEDQLMKKQFGERWEQWNEKVRYKLIPWVY</sequence>
<feature type="transmembrane region" description="Helical" evidence="5">
    <location>
        <begin position="7"/>
        <end position="26"/>
    </location>
</feature>
<feature type="transmembrane region" description="Helical" evidence="5">
    <location>
        <begin position="110"/>
        <end position="129"/>
    </location>
</feature>
<dbReference type="Gene3D" id="1.20.120.1630">
    <property type="match status" value="1"/>
</dbReference>
<proteinExistence type="predicted"/>
<dbReference type="GO" id="GO:0016628">
    <property type="term" value="F:oxidoreductase activity, acting on the CH-CH group of donors, NAD or NADP as acceptor"/>
    <property type="evidence" value="ECO:0007669"/>
    <property type="project" value="InterPro"/>
</dbReference>
<dbReference type="PANTHER" id="PTHR12714:SF9">
    <property type="entry name" value="PROTEIN-S-ISOPRENYLCYSTEINE O-METHYLTRANSFERASE"/>
    <property type="match status" value="1"/>
</dbReference>
<dbReference type="AlphaFoldDB" id="A0A0W0EYR9"/>
<dbReference type="EMBL" id="LATX01002444">
    <property type="protein sequence ID" value="KTB29213.1"/>
    <property type="molecule type" value="Genomic_DNA"/>
</dbReference>
<organism evidence="6 7">
    <name type="scientific">Moniliophthora roreri</name>
    <name type="common">Frosty pod rot fungus</name>
    <name type="synonym">Monilia roreri</name>
    <dbReference type="NCBI Taxonomy" id="221103"/>
    <lineage>
        <taxon>Eukaryota</taxon>
        <taxon>Fungi</taxon>
        <taxon>Dikarya</taxon>
        <taxon>Basidiomycota</taxon>
        <taxon>Agaricomycotina</taxon>
        <taxon>Agaricomycetes</taxon>
        <taxon>Agaricomycetidae</taxon>
        <taxon>Agaricales</taxon>
        <taxon>Marasmiineae</taxon>
        <taxon>Marasmiaceae</taxon>
        <taxon>Moniliophthora</taxon>
    </lineage>
</organism>
<dbReference type="Proteomes" id="UP000054988">
    <property type="component" value="Unassembled WGS sequence"/>
</dbReference>
<evidence type="ECO:0000256" key="2">
    <source>
        <dbReference type="ARBA" id="ARBA00022692"/>
    </source>
</evidence>
<feature type="transmembrane region" description="Helical" evidence="5">
    <location>
        <begin position="211"/>
        <end position="229"/>
    </location>
</feature>
<feature type="transmembrane region" description="Helical" evidence="5">
    <location>
        <begin position="46"/>
        <end position="64"/>
    </location>
</feature>
<dbReference type="PANTHER" id="PTHR12714">
    <property type="entry name" value="PROTEIN-S ISOPRENYLCYSTEINE O-METHYLTRANSFERASE"/>
    <property type="match status" value="1"/>
</dbReference>
<keyword evidence="2 5" id="KW-0812">Transmembrane</keyword>
<evidence type="ECO:0000313" key="6">
    <source>
        <dbReference type="EMBL" id="KTB29213.1"/>
    </source>
</evidence>
<comment type="caution">
    <text evidence="6">The sequence shown here is derived from an EMBL/GenBank/DDBJ whole genome shotgun (WGS) entry which is preliminary data.</text>
</comment>
<evidence type="ECO:0000256" key="1">
    <source>
        <dbReference type="ARBA" id="ARBA00004141"/>
    </source>
</evidence>